<dbReference type="GeneID" id="118419369"/>
<accession>A0A9J7LF14</accession>
<protein>
    <submittedName>
        <fullName evidence="3">Uncharacterized protein LOC118419369</fullName>
    </submittedName>
</protein>
<dbReference type="Proteomes" id="UP000001554">
    <property type="component" value="Chromosome 7"/>
</dbReference>
<proteinExistence type="predicted"/>
<gene>
    <name evidence="3" type="primary">LOC118419369</name>
</gene>
<dbReference type="RefSeq" id="XP_035681624.1">
    <property type="nucleotide sequence ID" value="XM_035825731.1"/>
</dbReference>
<evidence type="ECO:0000313" key="2">
    <source>
        <dbReference type="Proteomes" id="UP000001554"/>
    </source>
</evidence>
<sequence>MAKVDIDQSKELQGLLNVYGVDLERTSEYDIKDAESSQGFAEKARSIAEEKLCPRYEGVDSRRRQRFAEVLNQLNQPMADWEELGTGDGDGGRLAQEWRHGRQPLELNSQSLAAKKTMPSVYVGNLPLSVTKKDQSRTKEVKTSVNNPFMLAAP</sequence>
<name>A0A9J7LF14_BRAFL</name>
<dbReference type="KEGG" id="bfo:118419369"/>
<organism evidence="2 3">
    <name type="scientific">Branchiostoma floridae</name>
    <name type="common">Florida lancelet</name>
    <name type="synonym">Amphioxus</name>
    <dbReference type="NCBI Taxonomy" id="7739"/>
    <lineage>
        <taxon>Eukaryota</taxon>
        <taxon>Metazoa</taxon>
        <taxon>Chordata</taxon>
        <taxon>Cephalochordata</taxon>
        <taxon>Leptocardii</taxon>
        <taxon>Amphioxiformes</taxon>
        <taxon>Branchiostomatidae</taxon>
        <taxon>Branchiostoma</taxon>
    </lineage>
</organism>
<dbReference type="AlphaFoldDB" id="A0A9J7LF14"/>
<evidence type="ECO:0000313" key="3">
    <source>
        <dbReference type="RefSeq" id="XP_035681624.1"/>
    </source>
</evidence>
<reference evidence="3" key="2">
    <citation type="submission" date="2025-08" db="UniProtKB">
        <authorList>
            <consortium name="RefSeq"/>
        </authorList>
    </citation>
    <scope>IDENTIFICATION</scope>
    <source>
        <strain evidence="3">S238N-H82</strain>
        <tissue evidence="3">Testes</tissue>
    </source>
</reference>
<evidence type="ECO:0000256" key="1">
    <source>
        <dbReference type="SAM" id="MobiDB-lite"/>
    </source>
</evidence>
<feature type="region of interest" description="Disordered" evidence="1">
    <location>
        <begin position="133"/>
        <end position="154"/>
    </location>
</feature>
<keyword evidence="2" id="KW-1185">Reference proteome</keyword>
<reference evidence="2" key="1">
    <citation type="journal article" date="2020" name="Nat. Ecol. Evol.">
        <title>Deeply conserved synteny resolves early events in vertebrate evolution.</title>
        <authorList>
            <person name="Simakov O."/>
            <person name="Marletaz F."/>
            <person name="Yue J.X."/>
            <person name="O'Connell B."/>
            <person name="Jenkins J."/>
            <person name="Brandt A."/>
            <person name="Calef R."/>
            <person name="Tung C.H."/>
            <person name="Huang T.K."/>
            <person name="Schmutz J."/>
            <person name="Satoh N."/>
            <person name="Yu J.K."/>
            <person name="Putnam N.H."/>
            <person name="Green R.E."/>
            <person name="Rokhsar D.S."/>
        </authorList>
    </citation>
    <scope>NUCLEOTIDE SEQUENCE [LARGE SCALE GENOMIC DNA]</scope>
    <source>
        <strain evidence="2">S238N-H82</strain>
    </source>
</reference>
<feature type="compositionally biased region" description="Basic and acidic residues" evidence="1">
    <location>
        <begin position="133"/>
        <end position="142"/>
    </location>
</feature>